<name>A0A267FJE0_9PLAT</name>
<evidence type="ECO:0000256" key="8">
    <source>
        <dbReference type="ARBA" id="ARBA00023242"/>
    </source>
</evidence>
<evidence type="ECO:0000256" key="5">
    <source>
        <dbReference type="ARBA" id="ARBA00023125"/>
    </source>
</evidence>
<dbReference type="PROSITE" id="PS51030">
    <property type="entry name" value="NUCLEAR_REC_DBD_2"/>
    <property type="match status" value="1"/>
</dbReference>
<keyword evidence="1" id="KW-0479">Metal-binding</keyword>
<evidence type="ECO:0000256" key="6">
    <source>
        <dbReference type="ARBA" id="ARBA00023163"/>
    </source>
</evidence>
<organism evidence="11 12">
    <name type="scientific">Macrostomum lignano</name>
    <dbReference type="NCBI Taxonomy" id="282301"/>
    <lineage>
        <taxon>Eukaryota</taxon>
        <taxon>Metazoa</taxon>
        <taxon>Spiralia</taxon>
        <taxon>Lophotrochozoa</taxon>
        <taxon>Platyhelminthes</taxon>
        <taxon>Rhabditophora</taxon>
        <taxon>Macrostomorpha</taxon>
        <taxon>Macrostomida</taxon>
        <taxon>Macrostomidae</taxon>
        <taxon>Macrostomum</taxon>
    </lineage>
</organism>
<dbReference type="PANTHER" id="PTHR24082">
    <property type="entry name" value="NUCLEAR HORMONE RECEPTOR"/>
    <property type="match status" value="1"/>
</dbReference>
<keyword evidence="2" id="KW-0863">Zinc-finger</keyword>
<sequence length="597" mass="65655">MGDGAAQSSQFFGHPAWTVRQHQQQHHQPPPPPPLLTPQLHQHHHQQQQQQQQQQQEQQQQQLAIKCCVCELAASGNNFGVATCESCKTFFRRNAKRDPSQIKCLHQNNCNILREYRRSCTACRLRKCFAVGMKKDLILSDEKLKTRARPTFKKPRFRWCRVPADVNVDQLLSGMSVAASMGLPGNAMRHGVPRFNGGGQGDLAAEQLMPSLRMLQHAAMPHQLHEPNAAAAAAAAAVAAANAAASRQLPPPPLPPPPPPPPPPPHLPPPAPPRPVEFPASSEAADARNFEDSSTSDIDESRGGSLPEIESLAHNFELSLVYQQLLLCVKSYQLPYEARTPCMSSKLFNSEEGFSTLESSVRKMIRLIPQLPGFESMEKNLLGRIVKFKVFGGIQLTSVLSYDYSRDAWVLLLENQQAGGAAASGSGSGSGSDGSANGGLEEVVLETKAATMITFMGLMTRRCIDGRPLYTAADVERIYETLRNYYCEVRTLFGEQRQVAALILLGLYLLEDDVGLELDEAERALVKATQWHYMQYLDGLANMQEAVPAAANYKAKRALLLLLPIRWLDVRYSDGSKVMQITAAPPIMQELAATGLA</sequence>
<feature type="compositionally biased region" description="Pro residues" evidence="9">
    <location>
        <begin position="249"/>
        <end position="276"/>
    </location>
</feature>
<feature type="region of interest" description="Disordered" evidence="9">
    <location>
        <begin position="1"/>
        <end position="55"/>
    </location>
</feature>
<gene>
    <name evidence="11" type="ORF">BOX15_Mlig015015g1</name>
</gene>
<dbReference type="PRINTS" id="PR00047">
    <property type="entry name" value="STROIDFINGER"/>
</dbReference>
<feature type="region of interest" description="Disordered" evidence="9">
    <location>
        <begin position="242"/>
        <end position="304"/>
    </location>
</feature>
<keyword evidence="5" id="KW-0238">DNA-binding</keyword>
<dbReference type="InterPro" id="IPR001628">
    <property type="entry name" value="Znf_hrmn_rcpt"/>
</dbReference>
<dbReference type="GO" id="GO:0008270">
    <property type="term" value="F:zinc ion binding"/>
    <property type="evidence" value="ECO:0007669"/>
    <property type="project" value="UniProtKB-KW"/>
</dbReference>
<dbReference type="Pfam" id="PF00105">
    <property type="entry name" value="zf-C4"/>
    <property type="match status" value="1"/>
</dbReference>
<dbReference type="OrthoDB" id="6159439at2759"/>
<evidence type="ECO:0000259" key="10">
    <source>
        <dbReference type="PROSITE" id="PS51030"/>
    </source>
</evidence>
<evidence type="ECO:0000313" key="12">
    <source>
        <dbReference type="Proteomes" id="UP000215902"/>
    </source>
</evidence>
<dbReference type="GO" id="GO:0000978">
    <property type="term" value="F:RNA polymerase II cis-regulatory region sequence-specific DNA binding"/>
    <property type="evidence" value="ECO:0007669"/>
    <property type="project" value="TreeGrafter"/>
</dbReference>
<protein>
    <recommendedName>
        <fullName evidence="10">Nuclear receptor domain-containing protein</fullName>
    </recommendedName>
</protein>
<evidence type="ECO:0000256" key="2">
    <source>
        <dbReference type="ARBA" id="ARBA00022771"/>
    </source>
</evidence>
<dbReference type="AlphaFoldDB" id="A0A267FJE0"/>
<evidence type="ECO:0000256" key="1">
    <source>
        <dbReference type="ARBA" id="ARBA00022723"/>
    </source>
</evidence>
<dbReference type="GO" id="GO:0000122">
    <property type="term" value="P:negative regulation of transcription by RNA polymerase II"/>
    <property type="evidence" value="ECO:0007669"/>
    <property type="project" value="TreeGrafter"/>
</dbReference>
<evidence type="ECO:0000313" key="11">
    <source>
        <dbReference type="EMBL" id="PAA73159.1"/>
    </source>
</evidence>
<dbReference type="GO" id="GO:0004879">
    <property type="term" value="F:nuclear receptor activity"/>
    <property type="evidence" value="ECO:0007669"/>
    <property type="project" value="TreeGrafter"/>
</dbReference>
<dbReference type="InterPro" id="IPR050234">
    <property type="entry name" value="Nuclear_hormone_rcpt_NR1"/>
</dbReference>
<dbReference type="SUPFAM" id="SSF57716">
    <property type="entry name" value="Glucocorticoid receptor-like (DNA-binding domain)"/>
    <property type="match status" value="1"/>
</dbReference>
<dbReference type="Gene3D" id="3.30.50.10">
    <property type="entry name" value="Erythroid Transcription Factor GATA-1, subunit A"/>
    <property type="match status" value="1"/>
</dbReference>
<dbReference type="PANTHER" id="PTHR24082:SF283">
    <property type="entry name" value="NUCLEAR HORMONE RECEPTOR HR96"/>
    <property type="match status" value="1"/>
</dbReference>
<comment type="caution">
    <text evidence="11">The sequence shown here is derived from an EMBL/GenBank/DDBJ whole genome shotgun (WGS) entry which is preliminary data.</text>
</comment>
<dbReference type="EMBL" id="NIVC01001029">
    <property type="protein sequence ID" value="PAA73159.1"/>
    <property type="molecule type" value="Genomic_DNA"/>
</dbReference>
<dbReference type="SMART" id="SM00399">
    <property type="entry name" value="ZnF_C4"/>
    <property type="match status" value="1"/>
</dbReference>
<dbReference type="GO" id="GO:0030154">
    <property type="term" value="P:cell differentiation"/>
    <property type="evidence" value="ECO:0007669"/>
    <property type="project" value="TreeGrafter"/>
</dbReference>
<evidence type="ECO:0000256" key="3">
    <source>
        <dbReference type="ARBA" id="ARBA00022833"/>
    </source>
</evidence>
<feature type="compositionally biased region" description="Polar residues" evidence="9">
    <location>
        <begin position="1"/>
        <end position="11"/>
    </location>
</feature>
<dbReference type="GO" id="GO:0045944">
    <property type="term" value="P:positive regulation of transcription by RNA polymerase II"/>
    <property type="evidence" value="ECO:0007669"/>
    <property type="project" value="TreeGrafter"/>
</dbReference>
<dbReference type="Proteomes" id="UP000215902">
    <property type="component" value="Unassembled WGS sequence"/>
</dbReference>
<evidence type="ECO:0000256" key="4">
    <source>
        <dbReference type="ARBA" id="ARBA00023015"/>
    </source>
</evidence>
<keyword evidence="7" id="KW-0675">Receptor</keyword>
<keyword evidence="6" id="KW-0804">Transcription</keyword>
<feature type="domain" description="Nuclear receptor" evidence="10">
    <location>
        <begin position="64"/>
        <end position="140"/>
    </location>
</feature>
<accession>A0A267FJE0</accession>
<evidence type="ECO:0000256" key="7">
    <source>
        <dbReference type="ARBA" id="ARBA00023170"/>
    </source>
</evidence>
<keyword evidence="3" id="KW-0862">Zinc</keyword>
<dbReference type="InterPro" id="IPR013088">
    <property type="entry name" value="Znf_NHR/GATA"/>
</dbReference>
<keyword evidence="12" id="KW-1185">Reference proteome</keyword>
<dbReference type="SUPFAM" id="SSF101447">
    <property type="entry name" value="Formin homology 2 domain (FH2 domain)"/>
    <property type="match status" value="1"/>
</dbReference>
<evidence type="ECO:0000256" key="9">
    <source>
        <dbReference type="SAM" id="MobiDB-lite"/>
    </source>
</evidence>
<dbReference type="STRING" id="282301.A0A267FJE0"/>
<reference evidence="11 12" key="1">
    <citation type="submission" date="2017-06" db="EMBL/GenBank/DDBJ databases">
        <title>A platform for efficient transgenesis in Macrostomum lignano, a flatworm model organism for stem cell research.</title>
        <authorList>
            <person name="Berezikov E."/>
        </authorList>
    </citation>
    <scope>NUCLEOTIDE SEQUENCE [LARGE SCALE GENOMIC DNA]</scope>
    <source>
        <strain evidence="11">DV1</strain>
        <tissue evidence="11">Whole organism</tissue>
    </source>
</reference>
<keyword evidence="4" id="KW-0805">Transcription regulation</keyword>
<keyword evidence="8" id="KW-0539">Nucleus</keyword>
<proteinExistence type="predicted"/>